<reference evidence="3 4" key="1">
    <citation type="journal article" date="2011" name="Stand. Genomic Sci.">
        <title>High quality draft genome sequence of Segniliparus rugosus CDC 945(T)= (ATCC BAA-974(T)).</title>
        <authorList>
            <person name="Earl A.M."/>
            <person name="Desjardins C.A."/>
            <person name="Fitzgerald M.G."/>
            <person name="Arachchi H.M."/>
            <person name="Zeng Q."/>
            <person name="Mehta T."/>
            <person name="Griggs A."/>
            <person name="Birren B.W."/>
            <person name="Toney N.C."/>
            <person name="Carr J."/>
            <person name="Posey J."/>
            <person name="Butler W.R."/>
        </authorList>
    </citation>
    <scope>NUCLEOTIDE SEQUENCE [LARGE SCALE GENOMIC DNA]</scope>
    <source>
        <strain evidence="4">ATCC BAA-974 / DSM 45345 / CCUG 50838 / CIP 108380 / JCM 13579 / CDC 945</strain>
    </source>
</reference>
<evidence type="ECO:0000259" key="2">
    <source>
        <dbReference type="Pfam" id="PF03807"/>
    </source>
</evidence>
<keyword evidence="1" id="KW-0560">Oxidoreductase</keyword>
<dbReference type="OrthoDB" id="1523398at2"/>
<organism evidence="3 4">
    <name type="scientific">Segniliparus rugosus (strain ATCC BAA-974 / DSM 45345 / CCUG 50838 / CIP 108380 / JCM 13579 / CDC 945)</name>
    <dbReference type="NCBI Taxonomy" id="679197"/>
    <lineage>
        <taxon>Bacteria</taxon>
        <taxon>Bacillati</taxon>
        <taxon>Actinomycetota</taxon>
        <taxon>Actinomycetes</taxon>
        <taxon>Mycobacteriales</taxon>
        <taxon>Segniliparaceae</taxon>
        <taxon>Segniliparus</taxon>
    </lineage>
</organism>
<accession>E5XNK0</accession>
<dbReference type="GO" id="GO:0016491">
    <property type="term" value="F:oxidoreductase activity"/>
    <property type="evidence" value="ECO:0007669"/>
    <property type="project" value="UniProtKB-KW"/>
</dbReference>
<dbReference type="HOGENOM" id="CLU_076368_0_2_11"/>
<evidence type="ECO:0000313" key="3">
    <source>
        <dbReference type="EMBL" id="EFV14112.1"/>
    </source>
</evidence>
<sequence length="270" mass="28927">MTEIGVIGAGLLGGTLARQIAAAGHRVAVANSRSPSTISDLAGDGVTVGWANEVAASAEILFLVLPYSAIPASAQMLAEFVPPRAIVVDAGNYYPGRDGAVPGLEDENPIPDTAWVAETIGRQVFKAFNSITYTSLTNLRLPKGAPNRVGLPVAGAEGEAKQRLFELVDGIGFDPVDGGTLAQSWRQQPGSPIYCTDLPTVEVKRHLHEAKDEDAAAYRENRRTYDDTTAAGYERIRSLRAQGLTFDAILDAMAEDYEQTMMKVHEAQKK</sequence>
<dbReference type="InterPro" id="IPR028939">
    <property type="entry name" value="P5C_Rdtase_cat_N"/>
</dbReference>
<feature type="domain" description="Pyrroline-5-carboxylate reductase catalytic N-terminal" evidence="2">
    <location>
        <begin position="4"/>
        <end position="92"/>
    </location>
</feature>
<dbReference type="Pfam" id="PF03807">
    <property type="entry name" value="F420_oxidored"/>
    <property type="match status" value="1"/>
</dbReference>
<dbReference type="PANTHER" id="PTHR14239">
    <property type="entry name" value="DUDULIN-RELATED"/>
    <property type="match status" value="1"/>
</dbReference>
<name>E5XNK0_SEGRC</name>
<dbReference type="Gene3D" id="3.40.50.720">
    <property type="entry name" value="NAD(P)-binding Rossmann-like Domain"/>
    <property type="match status" value="1"/>
</dbReference>
<evidence type="ECO:0000313" key="4">
    <source>
        <dbReference type="Proteomes" id="UP000004816"/>
    </source>
</evidence>
<dbReference type="EMBL" id="ACZI02000003">
    <property type="protein sequence ID" value="EFV14112.1"/>
    <property type="molecule type" value="Genomic_DNA"/>
</dbReference>
<dbReference type="eggNOG" id="COG2085">
    <property type="taxonomic scope" value="Bacteria"/>
</dbReference>
<evidence type="ECO:0000256" key="1">
    <source>
        <dbReference type="ARBA" id="ARBA00023002"/>
    </source>
</evidence>
<dbReference type="InterPro" id="IPR051267">
    <property type="entry name" value="STEAP_metalloreductase"/>
</dbReference>
<dbReference type="AlphaFoldDB" id="E5XNK0"/>
<gene>
    <name evidence="3" type="ORF">HMPREF9336_01029</name>
</gene>
<dbReference type="RefSeq" id="WP_007468483.1">
    <property type="nucleotide sequence ID" value="NZ_KI391954.1"/>
</dbReference>
<dbReference type="SUPFAM" id="SSF51735">
    <property type="entry name" value="NAD(P)-binding Rossmann-fold domains"/>
    <property type="match status" value="1"/>
</dbReference>
<comment type="caution">
    <text evidence="3">The sequence shown here is derived from an EMBL/GenBank/DDBJ whole genome shotgun (WGS) entry which is preliminary data.</text>
</comment>
<protein>
    <recommendedName>
        <fullName evidence="2">Pyrroline-5-carboxylate reductase catalytic N-terminal domain-containing protein</fullName>
    </recommendedName>
</protein>
<dbReference type="Proteomes" id="UP000004816">
    <property type="component" value="Unassembled WGS sequence"/>
</dbReference>
<proteinExistence type="predicted"/>
<dbReference type="InterPro" id="IPR036291">
    <property type="entry name" value="NAD(P)-bd_dom_sf"/>
</dbReference>
<dbReference type="PANTHER" id="PTHR14239:SF10">
    <property type="entry name" value="REDUCTASE"/>
    <property type="match status" value="1"/>
</dbReference>
<keyword evidence="4" id="KW-1185">Reference proteome</keyword>